<name>A0A8J2Z3J6_9GAMM</name>
<reference evidence="1" key="2">
    <citation type="submission" date="2020-09" db="EMBL/GenBank/DDBJ databases">
        <authorList>
            <person name="Sun Q."/>
            <person name="Zhou Y."/>
        </authorList>
    </citation>
    <scope>NUCLEOTIDE SEQUENCE</scope>
    <source>
        <strain evidence="1">CGMCC 1.15758</strain>
    </source>
</reference>
<keyword evidence="2" id="KW-1185">Reference proteome</keyword>
<organism evidence="1 2">
    <name type="scientific">Cysteiniphilum litorale</name>
    <dbReference type="NCBI Taxonomy" id="2056700"/>
    <lineage>
        <taxon>Bacteria</taxon>
        <taxon>Pseudomonadati</taxon>
        <taxon>Pseudomonadota</taxon>
        <taxon>Gammaproteobacteria</taxon>
        <taxon>Thiotrichales</taxon>
        <taxon>Fastidiosibacteraceae</taxon>
        <taxon>Cysteiniphilum</taxon>
    </lineage>
</organism>
<sequence>MVNIKQAEQSDIDALFHALSLLESSEEVAKLFEDLCTPAEISAMADRWRAVQEIKNDKSYRQIYAETGVSVTTVARIARCITHGAGGYNLMYDKVESAKEKSK</sequence>
<keyword evidence="1" id="KW-0238">DNA-binding</keyword>
<proteinExistence type="predicted"/>
<reference evidence="1" key="1">
    <citation type="journal article" date="2014" name="Int. J. Syst. Evol. Microbiol.">
        <title>Complete genome sequence of Corynebacterium casei LMG S-19264T (=DSM 44701T), isolated from a smear-ripened cheese.</title>
        <authorList>
            <consortium name="US DOE Joint Genome Institute (JGI-PGF)"/>
            <person name="Walter F."/>
            <person name="Albersmeier A."/>
            <person name="Kalinowski J."/>
            <person name="Ruckert C."/>
        </authorList>
    </citation>
    <scope>NUCLEOTIDE SEQUENCE</scope>
    <source>
        <strain evidence="1">CGMCC 1.15758</strain>
    </source>
</reference>
<dbReference type="RefSeq" id="WP_117002048.1">
    <property type="nucleotide sequence ID" value="NZ_BMJS01000008.1"/>
</dbReference>
<dbReference type="Proteomes" id="UP000636949">
    <property type="component" value="Unassembled WGS sequence"/>
</dbReference>
<dbReference type="GO" id="GO:0043565">
    <property type="term" value="F:sequence-specific DNA binding"/>
    <property type="evidence" value="ECO:0007669"/>
    <property type="project" value="InterPro"/>
</dbReference>
<dbReference type="EMBL" id="BMJS01000008">
    <property type="protein sequence ID" value="GGF94851.1"/>
    <property type="molecule type" value="Genomic_DNA"/>
</dbReference>
<dbReference type="PANTHER" id="PTHR40080:SF1">
    <property type="entry name" value="TRPR-LIKE PROTEIN YERC_YECD"/>
    <property type="match status" value="1"/>
</dbReference>
<dbReference type="GO" id="GO:0003700">
    <property type="term" value="F:DNA-binding transcription factor activity"/>
    <property type="evidence" value="ECO:0007669"/>
    <property type="project" value="InterPro"/>
</dbReference>
<dbReference type="InterPro" id="IPR000831">
    <property type="entry name" value="Trp_repress"/>
</dbReference>
<dbReference type="OrthoDB" id="2621539at2"/>
<dbReference type="InterPro" id="IPR038116">
    <property type="entry name" value="TrpR-like_sf"/>
</dbReference>
<comment type="caution">
    <text evidence="1">The sequence shown here is derived from an EMBL/GenBank/DDBJ whole genome shotgun (WGS) entry which is preliminary data.</text>
</comment>
<dbReference type="PIRSF" id="PIRSF012508">
    <property type="entry name" value="YerC"/>
    <property type="match status" value="1"/>
</dbReference>
<dbReference type="Gene3D" id="1.10.1270.10">
    <property type="entry name" value="TrpR-like"/>
    <property type="match status" value="1"/>
</dbReference>
<protein>
    <submittedName>
        <fullName evidence="1">DNA-binding transcriptional regulator</fullName>
    </submittedName>
</protein>
<dbReference type="InterPro" id="IPR010921">
    <property type="entry name" value="Trp_repressor/repl_initiator"/>
</dbReference>
<dbReference type="Pfam" id="PF01371">
    <property type="entry name" value="Trp_repressor"/>
    <property type="match status" value="1"/>
</dbReference>
<gene>
    <name evidence="1" type="ORF">GCM10010995_10080</name>
</gene>
<dbReference type="AlphaFoldDB" id="A0A8J2Z3J6"/>
<dbReference type="NCBIfam" id="TIGR02531">
    <property type="entry name" value="yecD_yerC"/>
    <property type="match status" value="1"/>
</dbReference>
<dbReference type="SUPFAM" id="SSF48295">
    <property type="entry name" value="TrpR-like"/>
    <property type="match status" value="1"/>
</dbReference>
<dbReference type="PANTHER" id="PTHR40080">
    <property type="entry name" value="LMO1763 PROTEIN"/>
    <property type="match status" value="1"/>
</dbReference>
<accession>A0A8J2Z3J6</accession>
<evidence type="ECO:0000313" key="2">
    <source>
        <dbReference type="Proteomes" id="UP000636949"/>
    </source>
</evidence>
<evidence type="ECO:0000313" key="1">
    <source>
        <dbReference type="EMBL" id="GGF94851.1"/>
    </source>
</evidence>
<dbReference type="InterPro" id="IPR013368">
    <property type="entry name" value="YecD_YerC"/>
</dbReference>